<keyword evidence="1" id="KW-0812">Transmembrane</keyword>
<sequence length="127" mass="15066">MAVSDIVTRYEDEQGQIYYKMKSHDIEVKATQNAGLAPVITYWLGEREITDDIRDLRFSPRPPDSYIQDYEEFQAMLYTKEQRAINQLYEQLSIKPKNMSTVKQIIWSFFVIILAMLPLLIAIWWLQ</sequence>
<accession>A0A0M9DHT8</accession>
<proteinExistence type="predicted"/>
<name>A0A0M9DHT8_9BACI</name>
<keyword evidence="1" id="KW-0472">Membrane</keyword>
<dbReference type="EMBL" id="LGCI01000010">
    <property type="protein sequence ID" value="KOY80726.1"/>
    <property type="molecule type" value="Genomic_DNA"/>
</dbReference>
<dbReference type="STRING" id="33935.ADM90_16205"/>
<dbReference type="OrthoDB" id="2452620at2"/>
<organism evidence="2 3">
    <name type="scientific">Lysinibacillus macroides</name>
    <dbReference type="NCBI Taxonomy" id="33935"/>
    <lineage>
        <taxon>Bacteria</taxon>
        <taxon>Bacillati</taxon>
        <taxon>Bacillota</taxon>
        <taxon>Bacilli</taxon>
        <taxon>Bacillales</taxon>
        <taxon>Bacillaceae</taxon>
        <taxon>Lysinibacillus</taxon>
    </lineage>
</organism>
<keyword evidence="3" id="KW-1185">Reference proteome</keyword>
<evidence type="ECO:0000313" key="3">
    <source>
        <dbReference type="Proteomes" id="UP000037977"/>
    </source>
</evidence>
<comment type="caution">
    <text evidence="2">The sequence shown here is derived from an EMBL/GenBank/DDBJ whole genome shotgun (WGS) entry which is preliminary data.</text>
</comment>
<evidence type="ECO:0000256" key="1">
    <source>
        <dbReference type="SAM" id="Phobius"/>
    </source>
</evidence>
<protein>
    <submittedName>
        <fullName evidence="2">Sodium:proton antiporter</fullName>
    </submittedName>
</protein>
<reference evidence="2 3" key="1">
    <citation type="submission" date="2015-07" db="EMBL/GenBank/DDBJ databases">
        <title>Genome sequencing project for genomic taxonomy and phylogenomics of Bacillus-like bacteria.</title>
        <authorList>
            <person name="Liu B."/>
            <person name="Wang J."/>
            <person name="Zhu Y."/>
            <person name="Liu G."/>
            <person name="Chen Q."/>
            <person name="Chen Z."/>
            <person name="Che J."/>
            <person name="Ge C."/>
            <person name="Shi H."/>
            <person name="Pan Z."/>
            <person name="Liu X."/>
        </authorList>
    </citation>
    <scope>NUCLEOTIDE SEQUENCE [LARGE SCALE GENOMIC DNA]</scope>
    <source>
        <strain evidence="2 3">DSM 54</strain>
    </source>
</reference>
<dbReference type="RefSeq" id="WP_053995970.1">
    <property type="nucleotide sequence ID" value="NZ_CP065643.1"/>
</dbReference>
<evidence type="ECO:0000313" key="2">
    <source>
        <dbReference type="EMBL" id="KOY80726.1"/>
    </source>
</evidence>
<dbReference type="Proteomes" id="UP000037977">
    <property type="component" value="Unassembled WGS sequence"/>
</dbReference>
<gene>
    <name evidence="2" type="ORF">ADM90_16205</name>
</gene>
<feature type="transmembrane region" description="Helical" evidence="1">
    <location>
        <begin position="105"/>
        <end position="126"/>
    </location>
</feature>
<keyword evidence="1" id="KW-1133">Transmembrane helix</keyword>
<dbReference type="AlphaFoldDB" id="A0A0M9DHT8"/>
<dbReference type="PATRIC" id="fig|33935.3.peg.1991"/>